<evidence type="ECO:0000313" key="6">
    <source>
        <dbReference type="Proteomes" id="UP000095281"/>
    </source>
</evidence>
<evidence type="ECO:0000256" key="4">
    <source>
        <dbReference type="SAM" id="MobiDB-lite"/>
    </source>
</evidence>
<keyword evidence="2" id="KW-0863">Zinc-finger</keyword>
<feature type="domain" description="FLYWCH-type" evidence="5">
    <location>
        <begin position="44"/>
        <end position="96"/>
    </location>
</feature>
<accession>A0A1I8B742</accession>
<dbReference type="Gene3D" id="2.20.25.240">
    <property type="match status" value="1"/>
</dbReference>
<keyword evidence="1" id="KW-0479">Metal-binding</keyword>
<keyword evidence="3" id="KW-0862">Zinc</keyword>
<dbReference type="AlphaFoldDB" id="A0A1I8B742"/>
<organism evidence="6 7">
    <name type="scientific">Meloidogyne hapla</name>
    <name type="common">Root-knot nematode worm</name>
    <dbReference type="NCBI Taxonomy" id="6305"/>
    <lineage>
        <taxon>Eukaryota</taxon>
        <taxon>Metazoa</taxon>
        <taxon>Ecdysozoa</taxon>
        <taxon>Nematoda</taxon>
        <taxon>Chromadorea</taxon>
        <taxon>Rhabditida</taxon>
        <taxon>Tylenchina</taxon>
        <taxon>Tylenchomorpha</taxon>
        <taxon>Tylenchoidea</taxon>
        <taxon>Meloidogynidae</taxon>
        <taxon>Meloidogyninae</taxon>
        <taxon>Meloidogyne</taxon>
    </lineage>
</organism>
<evidence type="ECO:0000256" key="2">
    <source>
        <dbReference type="ARBA" id="ARBA00022771"/>
    </source>
</evidence>
<dbReference type="Proteomes" id="UP000095281">
    <property type="component" value="Unplaced"/>
</dbReference>
<dbReference type="GO" id="GO:0008270">
    <property type="term" value="F:zinc ion binding"/>
    <property type="evidence" value="ECO:0007669"/>
    <property type="project" value="UniProtKB-KW"/>
</dbReference>
<name>A0A1I8B742_MELHA</name>
<feature type="region of interest" description="Disordered" evidence="4">
    <location>
        <begin position="1"/>
        <end position="30"/>
    </location>
</feature>
<keyword evidence="6" id="KW-1185">Reference proteome</keyword>
<dbReference type="WBParaSite" id="MhA1_Contig1556.frz3.gene15">
    <property type="protein sequence ID" value="MhA1_Contig1556.frz3.gene15"/>
    <property type="gene ID" value="MhA1_Contig1556.frz3.gene15"/>
</dbReference>
<evidence type="ECO:0000259" key="5">
    <source>
        <dbReference type="Pfam" id="PF04500"/>
    </source>
</evidence>
<dbReference type="InterPro" id="IPR007588">
    <property type="entry name" value="Znf_FLYWCH"/>
</dbReference>
<evidence type="ECO:0000256" key="1">
    <source>
        <dbReference type="ARBA" id="ARBA00022723"/>
    </source>
</evidence>
<reference evidence="7" key="1">
    <citation type="submission" date="2016-11" db="UniProtKB">
        <authorList>
            <consortium name="WormBaseParasite"/>
        </authorList>
    </citation>
    <scope>IDENTIFICATION</scope>
</reference>
<protein>
    <submittedName>
        <fullName evidence="7">FLYWCH-type domain-containing protein</fullName>
    </submittedName>
</protein>
<proteinExistence type="predicted"/>
<sequence>MDTSDEGEIVSDTTDSEIEEGELAPDDQPQMGNEYILEFFETFSEKGKSLLTRGGFEYNFEGNSKTMEGIEYWKCIKKSHGHCPGRIHVRAAWHHLNELRFKYGKIVNENHTHAASPDNPTLWNLTDRLENGLSRTNNSLEAWHRVWSSLLHRRPRLSQFVKRMVKEFSRWQEIVTEFHNLPANGIRSDYDFLN</sequence>
<evidence type="ECO:0000313" key="7">
    <source>
        <dbReference type="WBParaSite" id="MhA1_Contig1556.frz3.gene15"/>
    </source>
</evidence>
<dbReference type="Pfam" id="PF04500">
    <property type="entry name" value="FLYWCH"/>
    <property type="match status" value="1"/>
</dbReference>
<evidence type="ECO:0000256" key="3">
    <source>
        <dbReference type="ARBA" id="ARBA00022833"/>
    </source>
</evidence>
<feature type="compositionally biased region" description="Acidic residues" evidence="4">
    <location>
        <begin position="1"/>
        <end position="25"/>
    </location>
</feature>